<organism evidence="3 4">
    <name type="scientific">Caenorhabditis briggsae</name>
    <dbReference type="NCBI Taxonomy" id="6238"/>
    <lineage>
        <taxon>Eukaryota</taxon>
        <taxon>Metazoa</taxon>
        <taxon>Ecdysozoa</taxon>
        <taxon>Nematoda</taxon>
        <taxon>Chromadorea</taxon>
        <taxon>Rhabditida</taxon>
        <taxon>Rhabditina</taxon>
        <taxon>Rhabditomorpha</taxon>
        <taxon>Rhabditoidea</taxon>
        <taxon>Rhabditidae</taxon>
        <taxon>Peloderinae</taxon>
        <taxon>Caenorhabditis</taxon>
    </lineage>
</organism>
<feature type="compositionally biased region" description="Basic and acidic residues" evidence="1">
    <location>
        <begin position="1"/>
        <end position="10"/>
    </location>
</feature>
<evidence type="ECO:0000313" key="4">
    <source>
        <dbReference type="Proteomes" id="UP000827892"/>
    </source>
</evidence>
<dbReference type="FunFam" id="1.10.510.10:FF:000842">
    <property type="entry name" value="Nuclear receptor-binding protein"/>
    <property type="match status" value="1"/>
</dbReference>
<dbReference type="Gene3D" id="3.30.200.20">
    <property type="entry name" value="Phosphorylase Kinase, domain 1"/>
    <property type="match status" value="1"/>
</dbReference>
<dbReference type="InterPro" id="IPR011009">
    <property type="entry name" value="Kinase-like_dom_sf"/>
</dbReference>
<dbReference type="EMBL" id="CP090891">
    <property type="protein sequence ID" value="ULU11482.1"/>
    <property type="molecule type" value="Genomic_DNA"/>
</dbReference>
<sequence>MVSSGEDRAAAGKSAPPGDDVASDSDADGAEEILEESPDKRWSKRREQVKQRDVPGIDVAYLAMDNETGNEVVWNEVQFSERKNFRAQEEKINAVFDNLTQLVHTNLVKFHKYWTDSKSEKPRIIFITEYMSSGSMSAFLQRTRKAGSPLSIKAWKKWTTQILSALNYLHSSDPPIIHGNLTCNTVFIQQNGLIKIGCGISMCKDVSGHNLLVAPDAINHHVKTCRENMRYMHYIAPEYENNTELTSAADIYSFGICSLEIAVIGGLSGCQNGSSEGPVTEDVIEKAIRSLEDPMQQDFIRQCLRKDPAERPSARELLFHQILFEVHSLKLLSAHSIVDSKKYEDVPESAFRIKDNEQIAATSKLREMAYCQVAAFQVDLEKFLDDVRNGIYPLTAFAPLAHQPSTTLRAYSNTFQTNPPTLLTSDTLSAPSSTHPSANTTITAETTAVASAALQLNVSGTTVNGNGSTSQSSIYKATVADQPEKKISEPNGNDAIGGGGAAAMTSSTTLQNASEPAEAQGTSAGSTGGGDAGGSSEEDGGAGEELTNEERDNNMRLENRHILEINVHIENEEMSIVLLLEDQMHRQLTTSVNKTDNPASLTENLITHGFMCQLDSAGVERAISEAFEIRAARQAEVQQQEDENDTSLREPNPDDPLPPQSSSTAPPVENGTLTTSLISTPTSISKMNPSPLVLPPPQATSTPTPAPLPSKPTTMTMTSSDASAVTSSSKTS</sequence>
<feature type="compositionally biased region" description="Basic and acidic residues" evidence="1">
    <location>
        <begin position="37"/>
        <end position="49"/>
    </location>
</feature>
<feature type="compositionally biased region" description="Acidic residues" evidence="1">
    <location>
        <begin position="21"/>
        <end position="36"/>
    </location>
</feature>
<feature type="compositionally biased region" description="Low complexity" evidence="1">
    <location>
        <begin position="711"/>
        <end position="732"/>
    </location>
</feature>
<dbReference type="GO" id="GO:0005524">
    <property type="term" value="F:ATP binding"/>
    <property type="evidence" value="ECO:0007669"/>
    <property type="project" value="InterPro"/>
</dbReference>
<evidence type="ECO:0000259" key="2">
    <source>
        <dbReference type="PROSITE" id="PS50011"/>
    </source>
</evidence>
<proteinExistence type="predicted"/>
<dbReference type="InterPro" id="IPR000719">
    <property type="entry name" value="Prot_kinase_dom"/>
</dbReference>
<dbReference type="AlphaFoldDB" id="A0AAE9DVD3"/>
<dbReference type="SUPFAM" id="SSF56112">
    <property type="entry name" value="Protein kinase-like (PK-like)"/>
    <property type="match status" value="1"/>
</dbReference>
<feature type="region of interest" description="Disordered" evidence="1">
    <location>
        <begin position="1"/>
        <end position="49"/>
    </location>
</feature>
<accession>A0AAE9DVD3</accession>
<feature type="region of interest" description="Disordered" evidence="1">
    <location>
        <begin position="633"/>
        <end position="732"/>
    </location>
</feature>
<reference evidence="3 4" key="1">
    <citation type="submission" date="2022-05" db="EMBL/GenBank/DDBJ databases">
        <title>Chromosome-level reference genomes for two strains of Caenorhabditis briggsae: an improved platform for comparative genomics.</title>
        <authorList>
            <person name="Stevens L."/>
            <person name="Andersen E.C."/>
        </authorList>
    </citation>
    <scope>NUCLEOTIDE SEQUENCE [LARGE SCALE GENOMIC DNA]</scope>
    <source>
        <strain evidence="3">QX1410_ONT</strain>
        <tissue evidence="3">Whole-organism</tissue>
    </source>
</reference>
<feature type="region of interest" description="Disordered" evidence="1">
    <location>
        <begin position="480"/>
        <end position="553"/>
    </location>
</feature>
<dbReference type="Pfam" id="PF07714">
    <property type="entry name" value="PK_Tyr_Ser-Thr"/>
    <property type="match status" value="1"/>
</dbReference>
<evidence type="ECO:0000313" key="3">
    <source>
        <dbReference type="EMBL" id="ULU11482.1"/>
    </source>
</evidence>
<dbReference type="Gene3D" id="1.10.510.10">
    <property type="entry name" value="Transferase(Phosphotransferase) domain 1"/>
    <property type="match status" value="1"/>
</dbReference>
<dbReference type="PANTHER" id="PTHR13902">
    <property type="entry name" value="SERINE/THREONINE-PROTEIN KINASE WNK WITH NO LYSINE -RELATED"/>
    <property type="match status" value="1"/>
</dbReference>
<feature type="compositionally biased region" description="Pro residues" evidence="1">
    <location>
        <begin position="692"/>
        <end position="710"/>
    </location>
</feature>
<gene>
    <name evidence="3" type="ORF">L3Y34_015134</name>
</gene>
<feature type="domain" description="Protein kinase" evidence="2">
    <location>
        <begin position="46"/>
        <end position="323"/>
    </location>
</feature>
<protein>
    <recommendedName>
        <fullName evidence="2">Protein kinase domain-containing protein</fullName>
    </recommendedName>
</protein>
<feature type="compositionally biased region" description="Polar residues" evidence="1">
    <location>
        <begin position="504"/>
        <end position="514"/>
    </location>
</feature>
<dbReference type="FunFam" id="3.30.200.20:FF:000607">
    <property type="entry name" value="Nuclear receptor-binding protein 2a"/>
    <property type="match status" value="1"/>
</dbReference>
<feature type="compositionally biased region" description="Low complexity" evidence="1">
    <location>
        <begin position="672"/>
        <end position="685"/>
    </location>
</feature>
<dbReference type="Proteomes" id="UP000827892">
    <property type="component" value="Chromosome I"/>
</dbReference>
<evidence type="ECO:0000256" key="1">
    <source>
        <dbReference type="SAM" id="MobiDB-lite"/>
    </source>
</evidence>
<dbReference type="InterPro" id="IPR050588">
    <property type="entry name" value="WNK_Ser-Thr_kinase"/>
</dbReference>
<dbReference type="GO" id="GO:0004672">
    <property type="term" value="F:protein kinase activity"/>
    <property type="evidence" value="ECO:0007669"/>
    <property type="project" value="InterPro"/>
</dbReference>
<dbReference type="InterPro" id="IPR001245">
    <property type="entry name" value="Ser-Thr/Tyr_kinase_cat_dom"/>
</dbReference>
<name>A0AAE9DVD3_CAEBR</name>
<dbReference type="PROSITE" id="PS50011">
    <property type="entry name" value="PROTEIN_KINASE_DOM"/>
    <property type="match status" value="1"/>
</dbReference>